<keyword evidence="6" id="KW-1185">Reference proteome</keyword>
<dbReference type="PROSITE" id="PS50995">
    <property type="entry name" value="HTH_MARR_2"/>
    <property type="match status" value="1"/>
</dbReference>
<feature type="domain" description="HTH marR-type" evidence="4">
    <location>
        <begin position="1"/>
        <end position="161"/>
    </location>
</feature>
<dbReference type="PROSITE" id="PS01117">
    <property type="entry name" value="HTH_MARR_1"/>
    <property type="match status" value="1"/>
</dbReference>
<evidence type="ECO:0000256" key="2">
    <source>
        <dbReference type="ARBA" id="ARBA00023125"/>
    </source>
</evidence>
<dbReference type="RefSeq" id="WP_173145103.1">
    <property type="nucleotide sequence ID" value="NZ_CP053985.1"/>
</dbReference>
<keyword evidence="3" id="KW-0804">Transcription</keyword>
<accession>A0A7D4DXW7</accession>
<dbReference type="PRINTS" id="PR00598">
    <property type="entry name" value="HTHMARR"/>
</dbReference>
<dbReference type="InterPro" id="IPR036388">
    <property type="entry name" value="WH-like_DNA-bd_sf"/>
</dbReference>
<keyword evidence="1" id="KW-0805">Transcription regulation</keyword>
<gene>
    <name evidence="5" type="ORF">FOC84_15040</name>
</gene>
<dbReference type="Proteomes" id="UP000500970">
    <property type="component" value="Chromosome"/>
</dbReference>
<dbReference type="AlphaFoldDB" id="A0A7D4DXW7"/>
<reference evidence="5 6" key="1">
    <citation type="submission" date="2020-05" db="EMBL/GenBank/DDBJ databases">
        <title>FDA dAtabase for Regulatory Grade micrObial Sequences (FDA-ARGOS): Supporting development and validation of Infectious Disease Dx tests.</title>
        <authorList>
            <person name="Sproer C."/>
            <person name="Gronow S."/>
            <person name="Severitt S."/>
            <person name="Schroder I."/>
            <person name="Tallon L."/>
            <person name="Sadzewicz L."/>
            <person name="Zhao X."/>
            <person name="Vavikolanu K."/>
            <person name="Mehta A."/>
            <person name="Aluvathingal J."/>
            <person name="Nadendla S."/>
            <person name="Myers T."/>
            <person name="Yan Y."/>
            <person name="Sichtig H."/>
        </authorList>
    </citation>
    <scope>NUCLEOTIDE SEQUENCE [LARGE SCALE GENOMIC DNA]</scope>
    <source>
        <strain evidence="5 6">FDAARGOS_790</strain>
    </source>
</reference>
<evidence type="ECO:0000259" key="4">
    <source>
        <dbReference type="PROSITE" id="PS50995"/>
    </source>
</evidence>
<evidence type="ECO:0000256" key="3">
    <source>
        <dbReference type="ARBA" id="ARBA00023163"/>
    </source>
</evidence>
<evidence type="ECO:0000256" key="1">
    <source>
        <dbReference type="ARBA" id="ARBA00023015"/>
    </source>
</evidence>
<evidence type="ECO:0000313" key="6">
    <source>
        <dbReference type="Proteomes" id="UP000500970"/>
    </source>
</evidence>
<proteinExistence type="predicted"/>
<protein>
    <submittedName>
        <fullName evidence="5">MarR family transcriptional regulator</fullName>
    </submittedName>
</protein>
<dbReference type="SMART" id="SM00347">
    <property type="entry name" value="HTH_MARR"/>
    <property type="match status" value="1"/>
</dbReference>
<dbReference type="SUPFAM" id="SSF46785">
    <property type="entry name" value="Winged helix' DNA-binding domain"/>
    <property type="match status" value="1"/>
</dbReference>
<keyword evidence="2" id="KW-0238">DNA-binding</keyword>
<name>A0A7D4DXW7_9BURK</name>
<dbReference type="InterPro" id="IPR036390">
    <property type="entry name" value="WH_DNA-bd_sf"/>
</dbReference>
<organism evidence="5 6">
    <name type="scientific">Achromobacter pestifer</name>
    <dbReference type="NCBI Taxonomy" id="1353889"/>
    <lineage>
        <taxon>Bacteria</taxon>
        <taxon>Pseudomonadati</taxon>
        <taxon>Pseudomonadota</taxon>
        <taxon>Betaproteobacteria</taxon>
        <taxon>Burkholderiales</taxon>
        <taxon>Alcaligenaceae</taxon>
        <taxon>Achromobacter</taxon>
    </lineage>
</organism>
<dbReference type="PANTHER" id="PTHR42756">
    <property type="entry name" value="TRANSCRIPTIONAL REGULATOR, MARR"/>
    <property type="match status" value="1"/>
</dbReference>
<sequence>MTNIKPLLKAVPKKSTAPIKDAEDLFHVTDWPMHYFLAIDRFHIRNIARVLSAHRCSPLMWRVLSILADRDGHSVSELADLSVIERSNLSRILDAMERDELIERIGHETDKRQTHVFLSEQGRQLFVESLPAVLDYYARFLTGISPSEMTVLMSVLKKIKRNVASFDSRDSSDLD</sequence>
<dbReference type="PANTHER" id="PTHR42756:SF1">
    <property type="entry name" value="TRANSCRIPTIONAL REPRESSOR OF EMRAB OPERON"/>
    <property type="match status" value="1"/>
</dbReference>
<dbReference type="Gene3D" id="1.10.10.10">
    <property type="entry name" value="Winged helix-like DNA-binding domain superfamily/Winged helix DNA-binding domain"/>
    <property type="match status" value="1"/>
</dbReference>
<dbReference type="GO" id="GO:0003700">
    <property type="term" value="F:DNA-binding transcription factor activity"/>
    <property type="evidence" value="ECO:0007669"/>
    <property type="project" value="InterPro"/>
</dbReference>
<dbReference type="KEGG" id="apes:FOC84_15040"/>
<dbReference type="EMBL" id="CP053985">
    <property type="protein sequence ID" value="QKH36192.1"/>
    <property type="molecule type" value="Genomic_DNA"/>
</dbReference>
<dbReference type="InterPro" id="IPR000835">
    <property type="entry name" value="HTH_MarR-typ"/>
</dbReference>
<dbReference type="InterPro" id="IPR023187">
    <property type="entry name" value="Tscrpt_reg_MarR-type_CS"/>
</dbReference>
<dbReference type="GO" id="GO:0003677">
    <property type="term" value="F:DNA binding"/>
    <property type="evidence" value="ECO:0007669"/>
    <property type="project" value="UniProtKB-KW"/>
</dbReference>
<evidence type="ECO:0000313" key="5">
    <source>
        <dbReference type="EMBL" id="QKH36192.1"/>
    </source>
</evidence>
<dbReference type="Pfam" id="PF01047">
    <property type="entry name" value="MarR"/>
    <property type="match status" value="1"/>
</dbReference>